<dbReference type="KEGG" id="scm:SCHCO_02511933"/>
<keyword evidence="9" id="KW-0472">Membrane</keyword>
<feature type="domain" description="Protein kinase" evidence="10">
    <location>
        <begin position="1"/>
        <end position="230"/>
    </location>
</feature>
<dbReference type="RefSeq" id="XP_003028837.1">
    <property type="nucleotide sequence ID" value="XM_003028791.1"/>
</dbReference>
<keyword evidence="6" id="KW-0067">ATP-binding</keyword>
<dbReference type="GO" id="GO:0005524">
    <property type="term" value="F:ATP binding"/>
    <property type="evidence" value="ECO:0007669"/>
    <property type="project" value="UniProtKB-KW"/>
</dbReference>
<keyword evidence="5" id="KW-0418">Kinase</keyword>
<evidence type="ECO:0000313" key="12">
    <source>
        <dbReference type="Proteomes" id="UP000007431"/>
    </source>
</evidence>
<dbReference type="PROSITE" id="PS50011">
    <property type="entry name" value="PROTEIN_KINASE_DOM"/>
    <property type="match status" value="1"/>
</dbReference>
<sequence>MEACLPAVPEKLYAVKIISKVKLIREGKAKTAIAEKNALAKLGSGKHPGFLKLYNAFQDPTHLYLVMDVAPGGDLQLLVKEYGSFSPRVARYYAAQIVDAVLWMHSQGILHRDLKPENALLDSDLRIKLADFGCAYIAQNADDLAPRKSTFVGSAAYVSPELLDKTLKTTSAASDLWAIGCIVFYLVAGTLAFLAPTDYLTFKKIEVLDYSFPDGFDEDARNLVERLLVS</sequence>
<dbReference type="GO" id="GO:0004674">
    <property type="term" value="F:protein serine/threonine kinase activity"/>
    <property type="evidence" value="ECO:0007669"/>
    <property type="project" value="UniProtKB-KW"/>
</dbReference>
<dbReference type="PANTHER" id="PTHR24356:SF163">
    <property type="entry name" value="3-PHOSPHOINOSITIDE-DEPENDENT PROTEIN KINASE 1-RELATED"/>
    <property type="match status" value="1"/>
</dbReference>
<organism evidence="12">
    <name type="scientific">Schizophyllum commune (strain H4-8 / FGSC 9210)</name>
    <name type="common">Split gill fungus</name>
    <dbReference type="NCBI Taxonomy" id="578458"/>
    <lineage>
        <taxon>Eukaryota</taxon>
        <taxon>Fungi</taxon>
        <taxon>Dikarya</taxon>
        <taxon>Basidiomycota</taxon>
        <taxon>Agaricomycotina</taxon>
        <taxon>Agaricomycetes</taxon>
        <taxon>Agaricomycetidae</taxon>
        <taxon>Agaricales</taxon>
        <taxon>Schizophyllaceae</taxon>
        <taxon>Schizophyllum</taxon>
    </lineage>
</organism>
<evidence type="ECO:0000256" key="5">
    <source>
        <dbReference type="ARBA" id="ARBA00022777"/>
    </source>
</evidence>
<evidence type="ECO:0000256" key="4">
    <source>
        <dbReference type="ARBA" id="ARBA00022741"/>
    </source>
</evidence>
<comment type="catalytic activity">
    <reaction evidence="7">
        <text>L-threonyl-[protein] + ATP = O-phospho-L-threonyl-[protein] + ADP + H(+)</text>
        <dbReference type="Rhea" id="RHEA:46608"/>
        <dbReference type="Rhea" id="RHEA-COMP:11060"/>
        <dbReference type="Rhea" id="RHEA-COMP:11605"/>
        <dbReference type="ChEBI" id="CHEBI:15378"/>
        <dbReference type="ChEBI" id="CHEBI:30013"/>
        <dbReference type="ChEBI" id="CHEBI:30616"/>
        <dbReference type="ChEBI" id="CHEBI:61977"/>
        <dbReference type="ChEBI" id="CHEBI:456216"/>
        <dbReference type="EC" id="2.7.11.1"/>
    </reaction>
</comment>
<protein>
    <recommendedName>
        <fullName evidence="1">non-specific serine/threonine protein kinase</fullName>
        <ecNumber evidence="1">2.7.11.1</ecNumber>
    </recommendedName>
</protein>
<dbReference type="VEuPathDB" id="FungiDB:SCHCODRAFT_02511933"/>
<dbReference type="OrthoDB" id="347657at2759"/>
<evidence type="ECO:0000256" key="1">
    <source>
        <dbReference type="ARBA" id="ARBA00012513"/>
    </source>
</evidence>
<accession>D8QD54</accession>
<keyword evidence="9" id="KW-1133">Transmembrane helix</keyword>
<dbReference type="EMBL" id="GL377310">
    <property type="protein sequence ID" value="EFI93934.1"/>
    <property type="molecule type" value="Genomic_DNA"/>
</dbReference>
<evidence type="ECO:0000259" key="10">
    <source>
        <dbReference type="PROSITE" id="PS50011"/>
    </source>
</evidence>
<keyword evidence="4" id="KW-0547">Nucleotide-binding</keyword>
<dbReference type="SMART" id="SM00220">
    <property type="entry name" value="S_TKc"/>
    <property type="match status" value="1"/>
</dbReference>
<dbReference type="PANTHER" id="PTHR24356">
    <property type="entry name" value="SERINE/THREONINE-PROTEIN KINASE"/>
    <property type="match status" value="1"/>
</dbReference>
<evidence type="ECO:0000256" key="2">
    <source>
        <dbReference type="ARBA" id="ARBA00022527"/>
    </source>
</evidence>
<name>D8QD54_SCHCM</name>
<evidence type="ECO:0000256" key="3">
    <source>
        <dbReference type="ARBA" id="ARBA00022679"/>
    </source>
</evidence>
<dbReference type="eggNOG" id="KOG0592">
    <property type="taxonomic scope" value="Eukaryota"/>
</dbReference>
<dbReference type="InterPro" id="IPR000719">
    <property type="entry name" value="Prot_kinase_dom"/>
</dbReference>
<keyword evidence="9" id="KW-0812">Transmembrane</keyword>
<dbReference type="EC" id="2.7.11.1" evidence="1"/>
<dbReference type="InterPro" id="IPR011009">
    <property type="entry name" value="Kinase-like_dom_sf"/>
</dbReference>
<feature type="transmembrane region" description="Helical" evidence="9">
    <location>
        <begin position="176"/>
        <end position="195"/>
    </location>
</feature>
<proteinExistence type="predicted"/>
<dbReference type="Pfam" id="PF00069">
    <property type="entry name" value="Pkinase"/>
    <property type="match status" value="1"/>
</dbReference>
<dbReference type="STRING" id="578458.D8QD54"/>
<evidence type="ECO:0000256" key="6">
    <source>
        <dbReference type="ARBA" id="ARBA00022840"/>
    </source>
</evidence>
<keyword evidence="12" id="KW-1185">Reference proteome</keyword>
<dbReference type="AlphaFoldDB" id="D8QD54"/>
<evidence type="ECO:0000256" key="7">
    <source>
        <dbReference type="ARBA" id="ARBA00047899"/>
    </source>
</evidence>
<evidence type="ECO:0000256" key="9">
    <source>
        <dbReference type="SAM" id="Phobius"/>
    </source>
</evidence>
<dbReference type="GO" id="GO:0035556">
    <property type="term" value="P:intracellular signal transduction"/>
    <property type="evidence" value="ECO:0007669"/>
    <property type="project" value="TreeGrafter"/>
</dbReference>
<dbReference type="GeneID" id="9590168"/>
<reference evidence="11 12" key="1">
    <citation type="journal article" date="2010" name="Nat. Biotechnol.">
        <title>Genome sequence of the model mushroom Schizophyllum commune.</title>
        <authorList>
            <person name="Ohm R.A."/>
            <person name="de Jong J.F."/>
            <person name="Lugones L.G."/>
            <person name="Aerts A."/>
            <person name="Kothe E."/>
            <person name="Stajich J.E."/>
            <person name="de Vries R.P."/>
            <person name="Record E."/>
            <person name="Levasseur A."/>
            <person name="Baker S.E."/>
            <person name="Bartholomew K.A."/>
            <person name="Coutinho P.M."/>
            <person name="Erdmann S."/>
            <person name="Fowler T.J."/>
            <person name="Gathman A.C."/>
            <person name="Lombard V."/>
            <person name="Henrissat B."/>
            <person name="Knabe N."/>
            <person name="Kuees U."/>
            <person name="Lilly W.W."/>
            <person name="Lindquist E."/>
            <person name="Lucas S."/>
            <person name="Magnuson J.K."/>
            <person name="Piumi F."/>
            <person name="Raudaskoski M."/>
            <person name="Salamov A."/>
            <person name="Schmutz J."/>
            <person name="Schwarze F.W.M.R."/>
            <person name="vanKuyk P.A."/>
            <person name="Horton J.S."/>
            <person name="Grigoriev I.V."/>
            <person name="Woesten H.A.B."/>
        </authorList>
    </citation>
    <scope>NUCLEOTIDE SEQUENCE [LARGE SCALE GENOMIC DNA]</scope>
    <source>
        <strain evidence="12">H4-8 / FGSC 9210</strain>
    </source>
</reference>
<evidence type="ECO:0000256" key="8">
    <source>
        <dbReference type="ARBA" id="ARBA00048679"/>
    </source>
</evidence>
<evidence type="ECO:0000313" key="11">
    <source>
        <dbReference type="EMBL" id="EFI93934.1"/>
    </source>
</evidence>
<keyword evidence="2" id="KW-0723">Serine/threonine-protein kinase</keyword>
<gene>
    <name evidence="11" type="ORF">SCHCODRAFT_59905</name>
</gene>
<keyword evidence="3" id="KW-0808">Transferase</keyword>
<dbReference type="Gene3D" id="3.30.200.20">
    <property type="entry name" value="Phosphorylase Kinase, domain 1"/>
    <property type="match status" value="1"/>
</dbReference>
<dbReference type="OMA" id="HYEACES"/>
<dbReference type="HOGENOM" id="CLU_000288_63_5_1"/>
<dbReference type="PIRSF" id="PIRSF000654">
    <property type="entry name" value="Integrin-linked_kinase"/>
    <property type="match status" value="1"/>
</dbReference>
<dbReference type="Gene3D" id="1.10.510.10">
    <property type="entry name" value="Transferase(Phosphotransferase) domain 1"/>
    <property type="match status" value="1"/>
</dbReference>
<dbReference type="SUPFAM" id="SSF56112">
    <property type="entry name" value="Protein kinase-like (PK-like)"/>
    <property type="match status" value="1"/>
</dbReference>
<comment type="catalytic activity">
    <reaction evidence="8">
        <text>L-seryl-[protein] + ATP = O-phospho-L-seryl-[protein] + ADP + H(+)</text>
        <dbReference type="Rhea" id="RHEA:17989"/>
        <dbReference type="Rhea" id="RHEA-COMP:9863"/>
        <dbReference type="Rhea" id="RHEA-COMP:11604"/>
        <dbReference type="ChEBI" id="CHEBI:15378"/>
        <dbReference type="ChEBI" id="CHEBI:29999"/>
        <dbReference type="ChEBI" id="CHEBI:30616"/>
        <dbReference type="ChEBI" id="CHEBI:83421"/>
        <dbReference type="ChEBI" id="CHEBI:456216"/>
        <dbReference type="EC" id="2.7.11.1"/>
    </reaction>
</comment>
<dbReference type="InParanoid" id="D8QD54"/>
<dbReference type="Proteomes" id="UP000007431">
    <property type="component" value="Unassembled WGS sequence"/>
</dbReference>
<dbReference type="InterPro" id="IPR050236">
    <property type="entry name" value="Ser_Thr_kinase_AGC"/>
</dbReference>